<feature type="region of interest" description="Disordered" evidence="1">
    <location>
        <begin position="26"/>
        <end position="104"/>
    </location>
</feature>
<sequence length="240" mass="26594">MKMQENSYWREVDRLDVKPNVAALKQQMASESAPTQAPAPPVLAPILIPEAPTPEQPPKQVTPTQTKKKLGIDSIASKIWDKREMQQQLPAESSAEQQQTETEQKPAIVELPEQPKAPLLEPHQVDRARSVEVFYWNKTCIFRQLANVFDDDSSDDTTPAPETKPPVMSALQKALTSGEPAAYGPPPILKREVMDDVEAAEKDKLGAKVRFLCAASAAAIIVLLKLSFTRLFPLPSFIFL</sequence>
<evidence type="ECO:0000256" key="2">
    <source>
        <dbReference type="SAM" id="Phobius"/>
    </source>
</evidence>
<dbReference type="AlphaFoldDB" id="A0A8R1ICW4"/>
<organism evidence="3 4">
    <name type="scientific">Caenorhabditis japonica</name>
    <dbReference type="NCBI Taxonomy" id="281687"/>
    <lineage>
        <taxon>Eukaryota</taxon>
        <taxon>Metazoa</taxon>
        <taxon>Ecdysozoa</taxon>
        <taxon>Nematoda</taxon>
        <taxon>Chromadorea</taxon>
        <taxon>Rhabditida</taxon>
        <taxon>Rhabditina</taxon>
        <taxon>Rhabditomorpha</taxon>
        <taxon>Rhabditoidea</taxon>
        <taxon>Rhabditidae</taxon>
        <taxon>Peloderinae</taxon>
        <taxon>Caenorhabditis</taxon>
    </lineage>
</organism>
<dbReference type="Proteomes" id="UP000005237">
    <property type="component" value="Unassembled WGS sequence"/>
</dbReference>
<evidence type="ECO:0000313" key="4">
    <source>
        <dbReference type="Proteomes" id="UP000005237"/>
    </source>
</evidence>
<accession>A0A8R1ICW4</accession>
<keyword evidence="2" id="KW-0812">Transmembrane</keyword>
<evidence type="ECO:0000256" key="1">
    <source>
        <dbReference type="SAM" id="MobiDB-lite"/>
    </source>
</evidence>
<keyword evidence="2" id="KW-1133">Transmembrane helix</keyword>
<feature type="transmembrane region" description="Helical" evidence="2">
    <location>
        <begin position="211"/>
        <end position="232"/>
    </location>
</feature>
<feature type="compositionally biased region" description="Low complexity" evidence="1">
    <location>
        <begin position="91"/>
        <end position="101"/>
    </location>
</feature>
<evidence type="ECO:0000313" key="3">
    <source>
        <dbReference type="EnsemblMetazoa" id="CJA23523.1"/>
    </source>
</evidence>
<name>A0A8R1ICW4_CAEJA</name>
<proteinExistence type="predicted"/>
<protein>
    <submittedName>
        <fullName evidence="3">Uncharacterized protein</fullName>
    </submittedName>
</protein>
<reference evidence="4" key="1">
    <citation type="submission" date="2010-08" db="EMBL/GenBank/DDBJ databases">
        <authorList>
            <consortium name="Caenorhabditis japonica Sequencing Consortium"/>
            <person name="Wilson R.K."/>
        </authorList>
    </citation>
    <scope>NUCLEOTIDE SEQUENCE [LARGE SCALE GENOMIC DNA]</scope>
    <source>
        <strain evidence="4">DF5081</strain>
    </source>
</reference>
<keyword evidence="2" id="KW-0472">Membrane</keyword>
<dbReference type="EnsemblMetazoa" id="CJA23523.1">
    <property type="protein sequence ID" value="CJA23523.1"/>
    <property type="gene ID" value="WBGene00179095"/>
</dbReference>
<keyword evidence="4" id="KW-1185">Reference proteome</keyword>
<reference evidence="3" key="2">
    <citation type="submission" date="2022-06" db="UniProtKB">
        <authorList>
            <consortium name="EnsemblMetazoa"/>
        </authorList>
    </citation>
    <scope>IDENTIFICATION</scope>
    <source>
        <strain evidence="3">DF5081</strain>
    </source>
</reference>